<dbReference type="SUPFAM" id="SSF51735">
    <property type="entry name" value="NAD(P)-binding Rossmann-fold domains"/>
    <property type="match status" value="1"/>
</dbReference>
<accession>A0A8H4RU54</accession>
<keyword evidence="3" id="KW-1185">Reference proteome</keyword>
<feature type="domain" description="NAD(P)-binding" evidence="1">
    <location>
        <begin position="7"/>
        <end position="176"/>
    </location>
</feature>
<name>A0A8H4RU54_9HELO</name>
<dbReference type="Gene3D" id="3.40.50.720">
    <property type="entry name" value="NAD(P)-binding Rossmann-like Domain"/>
    <property type="match status" value="1"/>
</dbReference>
<protein>
    <recommendedName>
        <fullName evidence="1">NAD(P)-binding domain-containing protein</fullName>
    </recommendedName>
</protein>
<dbReference type="PANTHER" id="PTHR14097">
    <property type="entry name" value="OXIDOREDUCTASE HTATIP2"/>
    <property type="match status" value="1"/>
</dbReference>
<gene>
    <name evidence="2" type="ORF">G7Y89_g2940</name>
</gene>
<dbReference type="InterPro" id="IPR016040">
    <property type="entry name" value="NAD(P)-bd_dom"/>
</dbReference>
<evidence type="ECO:0000313" key="3">
    <source>
        <dbReference type="Proteomes" id="UP000566819"/>
    </source>
</evidence>
<dbReference type="EMBL" id="JAAMPI010000138">
    <property type="protein sequence ID" value="KAF4635151.1"/>
    <property type="molecule type" value="Genomic_DNA"/>
</dbReference>
<dbReference type="AlphaFoldDB" id="A0A8H4RU54"/>
<evidence type="ECO:0000313" key="2">
    <source>
        <dbReference type="EMBL" id="KAF4635151.1"/>
    </source>
</evidence>
<sequence>MKIILTGATGFIGKEVLHRAVAHPSITSIACLTRRALPESVSTNPKVKVIILNDFLSYPPDVLSQLEGAEACIWCLGSPAMKNPSLEDSQKIEIGFTHAGAEVFCSSLASALKEKGKTFRFVLLSGQGAERDTTKNLWFLHNTRVIKGKAENGLLALQQKEGSNFEVSIMRPSGVLAKGTLVPGAVTGILNFIEVDILATAMVGEAVENLPGTRTLECKALRNQGLAFLNSEK</sequence>
<dbReference type="Pfam" id="PF13460">
    <property type="entry name" value="NAD_binding_10"/>
    <property type="match status" value="1"/>
</dbReference>
<reference evidence="2 3" key="1">
    <citation type="submission" date="2020-03" db="EMBL/GenBank/DDBJ databases">
        <title>Draft Genome Sequence of Cudoniella acicularis.</title>
        <authorList>
            <person name="Buettner E."/>
            <person name="Kellner H."/>
        </authorList>
    </citation>
    <scope>NUCLEOTIDE SEQUENCE [LARGE SCALE GENOMIC DNA]</scope>
    <source>
        <strain evidence="2 3">DSM 108380</strain>
    </source>
</reference>
<dbReference type="InterPro" id="IPR036291">
    <property type="entry name" value="NAD(P)-bd_dom_sf"/>
</dbReference>
<dbReference type="Proteomes" id="UP000566819">
    <property type="component" value="Unassembled WGS sequence"/>
</dbReference>
<proteinExistence type="predicted"/>
<dbReference type="PANTHER" id="PTHR14097:SF9">
    <property type="entry name" value="EPIMERASE, PUTATIVE (AFU_ORTHOLOGUE AFUA_8G07320)-RELATED"/>
    <property type="match status" value="1"/>
</dbReference>
<organism evidence="2 3">
    <name type="scientific">Cudoniella acicularis</name>
    <dbReference type="NCBI Taxonomy" id="354080"/>
    <lineage>
        <taxon>Eukaryota</taxon>
        <taxon>Fungi</taxon>
        <taxon>Dikarya</taxon>
        <taxon>Ascomycota</taxon>
        <taxon>Pezizomycotina</taxon>
        <taxon>Leotiomycetes</taxon>
        <taxon>Helotiales</taxon>
        <taxon>Tricladiaceae</taxon>
        <taxon>Cudoniella</taxon>
    </lineage>
</organism>
<dbReference type="OrthoDB" id="3535423at2759"/>
<comment type="caution">
    <text evidence="2">The sequence shown here is derived from an EMBL/GenBank/DDBJ whole genome shotgun (WGS) entry which is preliminary data.</text>
</comment>
<evidence type="ECO:0000259" key="1">
    <source>
        <dbReference type="Pfam" id="PF13460"/>
    </source>
</evidence>
<dbReference type="PROSITE" id="PS51257">
    <property type="entry name" value="PROKAR_LIPOPROTEIN"/>
    <property type="match status" value="1"/>
</dbReference>